<proteinExistence type="predicted"/>
<dbReference type="EMBL" id="MN448266">
    <property type="protein sequence ID" value="QFG73646.1"/>
    <property type="molecule type" value="Genomic_DNA"/>
</dbReference>
<evidence type="ECO:0000313" key="1">
    <source>
        <dbReference type="EMBL" id="QFG73646.1"/>
    </source>
</evidence>
<reference evidence="1" key="1">
    <citation type="journal article" date="2019" name="Philos. Trans. R. Soc. Lond., B, Biol. Sci.">
        <title>Targeted metagenomic recovery of four divergent viruses reveals shared and distinctive characteristics of giant viruses of marine eukaryotes.</title>
        <authorList>
            <person name="Needham D.M."/>
            <person name="Poirier C."/>
            <person name="Hehenberger E."/>
            <person name="Jimenez V."/>
            <person name="Swalwell J.E."/>
            <person name="Santoro A.E."/>
            <person name="Worden A.Z."/>
        </authorList>
    </citation>
    <scope>NUCLEOTIDE SEQUENCE</scope>
    <source>
        <strain evidence="1">OPacV-662</strain>
    </source>
</reference>
<accession>A0A5J6VHH5</accession>
<protein>
    <submittedName>
        <fullName evidence="1">Uncharacterized protein</fullName>
    </submittedName>
</protein>
<sequence>MFVAPRIQYIIQYPDYNWDWKYISQHYVIPFHILLSNYDLPWNMWGISRNPCITLDIIRKYPDLSWSFRGISWNPNLTKEFFLDNLGMSWDWRRICSLPFMDIELIDEINKNKSDIIELDWMSLSKNPNITLDSIIQNPQYKWTWEQISLREDLTWSIIYKNLDKPWDWSHISENKIITMDIVKMYPNLPWSWITLSFNPNITIYDVLDNLEKPWSWWNLAYKKHPLEILQMDLPWDWRALSNFGHLNKEILKINAPWDWESISYNPNIPIQDLIETMNNNNTINIINVWHLSRRYDLEIKCVLDNLIPWDWDGISANPAITMRDVRENINEPWNWESLSKNPNLDIDFIYMYSDKPWNIRELSRNPFLGNYKRQIASWGQKIIRKQQCKTIDKILKKYPCNQAIKWIMYTYVIQ</sequence>
<name>A0A5J6VHH5_9VIRU</name>
<organism evidence="1">
    <name type="scientific">Megaviridae environmental sample</name>
    <dbReference type="NCBI Taxonomy" id="1737588"/>
    <lineage>
        <taxon>Viruses</taxon>
        <taxon>Varidnaviria</taxon>
        <taxon>Bamfordvirae</taxon>
        <taxon>Nucleocytoviricota</taxon>
        <taxon>Megaviricetes</taxon>
        <taxon>Imitervirales</taxon>
        <taxon>Mimiviridae</taxon>
        <taxon>environmental samples</taxon>
    </lineage>
</organism>